<keyword evidence="2" id="KW-0732">Signal</keyword>
<feature type="signal peptide" evidence="2">
    <location>
        <begin position="1"/>
        <end position="16"/>
    </location>
</feature>
<proteinExistence type="predicted"/>
<gene>
    <name evidence="3" type="ORF">Scep_009627</name>
</gene>
<comment type="caution">
    <text evidence="3">The sequence shown here is derived from an EMBL/GenBank/DDBJ whole genome shotgun (WGS) entry which is preliminary data.</text>
</comment>
<evidence type="ECO:0000313" key="3">
    <source>
        <dbReference type="EMBL" id="KAK9139946.1"/>
    </source>
</evidence>
<keyword evidence="4" id="KW-1185">Reference proteome</keyword>
<evidence type="ECO:0000256" key="1">
    <source>
        <dbReference type="SAM" id="MobiDB-lite"/>
    </source>
</evidence>
<dbReference type="Proteomes" id="UP001419268">
    <property type="component" value="Unassembled WGS sequence"/>
</dbReference>
<evidence type="ECO:0000313" key="4">
    <source>
        <dbReference type="Proteomes" id="UP001419268"/>
    </source>
</evidence>
<sequence length="49" mass="5550">MILRLILTTMLQFWLADHSGAHMSYVDGEDEESDNFEFSSDDGNGDNKP</sequence>
<protein>
    <submittedName>
        <fullName evidence="3">Uncharacterized protein</fullName>
    </submittedName>
</protein>
<reference evidence="3 4" key="1">
    <citation type="submission" date="2024-01" db="EMBL/GenBank/DDBJ databases">
        <title>Genome assemblies of Stephania.</title>
        <authorList>
            <person name="Yang L."/>
        </authorList>
    </citation>
    <scope>NUCLEOTIDE SEQUENCE [LARGE SCALE GENOMIC DNA]</scope>
    <source>
        <strain evidence="3">JXDWG</strain>
        <tissue evidence="3">Leaf</tissue>
    </source>
</reference>
<accession>A0AAP0PGF7</accession>
<feature type="region of interest" description="Disordered" evidence="1">
    <location>
        <begin position="26"/>
        <end position="49"/>
    </location>
</feature>
<feature type="compositionally biased region" description="Acidic residues" evidence="1">
    <location>
        <begin position="27"/>
        <end position="49"/>
    </location>
</feature>
<name>A0AAP0PGF7_9MAGN</name>
<organism evidence="3 4">
    <name type="scientific">Stephania cephalantha</name>
    <dbReference type="NCBI Taxonomy" id="152367"/>
    <lineage>
        <taxon>Eukaryota</taxon>
        <taxon>Viridiplantae</taxon>
        <taxon>Streptophyta</taxon>
        <taxon>Embryophyta</taxon>
        <taxon>Tracheophyta</taxon>
        <taxon>Spermatophyta</taxon>
        <taxon>Magnoliopsida</taxon>
        <taxon>Ranunculales</taxon>
        <taxon>Menispermaceae</taxon>
        <taxon>Menispermoideae</taxon>
        <taxon>Cissampelideae</taxon>
        <taxon>Stephania</taxon>
    </lineage>
</organism>
<feature type="chain" id="PRO_5042869315" evidence="2">
    <location>
        <begin position="17"/>
        <end position="49"/>
    </location>
</feature>
<dbReference type="EMBL" id="JBBNAG010000004">
    <property type="protein sequence ID" value="KAK9139946.1"/>
    <property type="molecule type" value="Genomic_DNA"/>
</dbReference>
<evidence type="ECO:0000256" key="2">
    <source>
        <dbReference type="SAM" id="SignalP"/>
    </source>
</evidence>
<dbReference type="AlphaFoldDB" id="A0AAP0PGF7"/>